<sequence>METIHGNGLAELGVPRLIESTSNLYKTLEEQRRYGYGVSLDTPRELLDEVAVWMNLLERIGQVRISGSGMDSKVQERQTLCNRYATTLFDINRHLEISQTSADPEKGALAREGLYALRQMLLQQRGEVEKWLADVRVASTHSDGNAVQQPFLAPQATDLHIGAILMDAQRVQLNSTWQDARPTRPTLQHHAHTQPTWSNVQVATEYQPEVAPPAWYDVPWVPEQQPQDTLTAGQKLQATPVDTSPQSMHAQMMEKIKAIATGIEEMGLHLGNLNKPYPSVEESSQNRAQLTTRFDHTKEEFWMFLQEFYDLGSHISNSGIAGKPDLTLSRIQSLEIIPHKEQNKKEKPRDRSEHTEPAASGRTRIDSSAFETFLTALPENFATSPTGSDRENDDPMQKHPSYIGSDTMSKSILEKDTKNVTKHFSQIIGGSFRKTGLELGAVEVRGSDWVPQFCDSHRYLNGILMAVTLPKELFLWHMRHFSVDADTWTKGALIRTLSILTEQPRYLHSYPLRHGRNLPLGKPNLLLHWNLEDIREPYVSARFKELVQVGSELQHRIGTFSYKQMVVCITIPWWICYKDNSGDRKQALEFLERMGILGAIPINEKHESGIKETLWCPSRIKVGESEKSVHAFVQEMIFTGSPELEPAIATTPTKFVVVTVRRGHVDDWADAVQCALGMSNKSLRYSVSTEEAISFSQLNSFYRRGRGQEPELSK</sequence>
<feature type="region of interest" description="Disordered" evidence="1">
    <location>
        <begin position="337"/>
        <end position="364"/>
    </location>
</feature>
<organism evidence="2 3">
    <name type="scientific">Dactylonectria estremocensis</name>
    <dbReference type="NCBI Taxonomy" id="1079267"/>
    <lineage>
        <taxon>Eukaryota</taxon>
        <taxon>Fungi</taxon>
        <taxon>Dikarya</taxon>
        <taxon>Ascomycota</taxon>
        <taxon>Pezizomycotina</taxon>
        <taxon>Sordariomycetes</taxon>
        <taxon>Hypocreomycetidae</taxon>
        <taxon>Hypocreales</taxon>
        <taxon>Nectriaceae</taxon>
        <taxon>Dactylonectria</taxon>
    </lineage>
</organism>
<feature type="compositionally biased region" description="Basic and acidic residues" evidence="1">
    <location>
        <begin position="388"/>
        <end position="397"/>
    </location>
</feature>
<proteinExistence type="predicted"/>
<keyword evidence="3" id="KW-1185">Reference proteome</keyword>
<reference evidence="2" key="1">
    <citation type="journal article" date="2021" name="Nat. Commun.">
        <title>Genetic determinants of endophytism in the Arabidopsis root mycobiome.</title>
        <authorList>
            <person name="Mesny F."/>
            <person name="Miyauchi S."/>
            <person name="Thiergart T."/>
            <person name="Pickel B."/>
            <person name="Atanasova L."/>
            <person name="Karlsson M."/>
            <person name="Huettel B."/>
            <person name="Barry K.W."/>
            <person name="Haridas S."/>
            <person name="Chen C."/>
            <person name="Bauer D."/>
            <person name="Andreopoulos W."/>
            <person name="Pangilinan J."/>
            <person name="LaButti K."/>
            <person name="Riley R."/>
            <person name="Lipzen A."/>
            <person name="Clum A."/>
            <person name="Drula E."/>
            <person name="Henrissat B."/>
            <person name="Kohler A."/>
            <person name="Grigoriev I.V."/>
            <person name="Martin F.M."/>
            <person name="Hacquard S."/>
        </authorList>
    </citation>
    <scope>NUCLEOTIDE SEQUENCE</scope>
    <source>
        <strain evidence="2">MPI-CAGE-AT-0021</strain>
    </source>
</reference>
<dbReference type="AlphaFoldDB" id="A0A9P9E3J8"/>
<feature type="compositionally biased region" description="Basic and acidic residues" evidence="1">
    <location>
        <begin position="337"/>
        <end position="356"/>
    </location>
</feature>
<gene>
    <name evidence="2" type="ORF">B0J13DRAFT_563056</name>
</gene>
<evidence type="ECO:0000313" key="3">
    <source>
        <dbReference type="Proteomes" id="UP000717696"/>
    </source>
</evidence>
<evidence type="ECO:0000256" key="1">
    <source>
        <dbReference type="SAM" id="MobiDB-lite"/>
    </source>
</evidence>
<dbReference type="EMBL" id="JAGMUU010000019">
    <property type="protein sequence ID" value="KAH7131709.1"/>
    <property type="molecule type" value="Genomic_DNA"/>
</dbReference>
<evidence type="ECO:0000313" key="2">
    <source>
        <dbReference type="EMBL" id="KAH7131709.1"/>
    </source>
</evidence>
<dbReference type="Proteomes" id="UP000717696">
    <property type="component" value="Unassembled WGS sequence"/>
</dbReference>
<accession>A0A9P9E3J8</accession>
<name>A0A9P9E3J8_9HYPO</name>
<protein>
    <submittedName>
        <fullName evidence="2">Uncharacterized protein</fullName>
    </submittedName>
</protein>
<feature type="region of interest" description="Disordered" evidence="1">
    <location>
        <begin position="380"/>
        <end position="408"/>
    </location>
</feature>
<dbReference type="OrthoDB" id="5003677at2759"/>
<comment type="caution">
    <text evidence="2">The sequence shown here is derived from an EMBL/GenBank/DDBJ whole genome shotgun (WGS) entry which is preliminary data.</text>
</comment>